<comment type="pathway">
    <text evidence="11">Cell wall biogenesis; peptidoglycan biosynthesis.</text>
</comment>
<evidence type="ECO:0000256" key="7">
    <source>
        <dbReference type="ARBA" id="ARBA00022984"/>
    </source>
</evidence>
<evidence type="ECO:0000313" key="14">
    <source>
        <dbReference type="Proteomes" id="UP000243488"/>
    </source>
</evidence>
<comment type="function">
    <text evidence="11">Peptidoglycan polymerase that catalyzes glycan chain elongation from lipid-linked precursors.</text>
</comment>
<dbReference type="PANTHER" id="PTHR30400">
    <property type="entry name" value="MONOFUNCTIONAL BIOSYNTHETIC PEPTIDOGLYCAN TRANSGLYCOSYLASE"/>
    <property type="match status" value="1"/>
</dbReference>
<comment type="subcellular location">
    <subcellularLocation>
        <location evidence="11">Cell inner membrane</location>
        <topology evidence="11">Single-pass membrane protein</topology>
    </subcellularLocation>
</comment>
<dbReference type="GO" id="GO:0009252">
    <property type="term" value="P:peptidoglycan biosynthetic process"/>
    <property type="evidence" value="ECO:0007669"/>
    <property type="project" value="UniProtKB-UniRule"/>
</dbReference>
<accession>A0A1V0B3B9</accession>
<dbReference type="GO" id="GO:0008955">
    <property type="term" value="F:peptidoglycan glycosyltransferase activity"/>
    <property type="evidence" value="ECO:0007669"/>
    <property type="project" value="UniProtKB-UniRule"/>
</dbReference>
<dbReference type="GO" id="GO:0005886">
    <property type="term" value="C:plasma membrane"/>
    <property type="evidence" value="ECO:0007669"/>
    <property type="project" value="UniProtKB-SubCell"/>
</dbReference>
<dbReference type="HAMAP" id="MF_00766">
    <property type="entry name" value="PGT_MtgA"/>
    <property type="match status" value="1"/>
</dbReference>
<keyword evidence="6 11" id="KW-0133">Cell shape</keyword>
<dbReference type="Gene3D" id="1.10.3810.10">
    <property type="entry name" value="Biosynthetic peptidoglycan transglycosylase-like"/>
    <property type="match status" value="1"/>
</dbReference>
<keyword evidence="5 11" id="KW-0812">Transmembrane</keyword>
<evidence type="ECO:0000256" key="1">
    <source>
        <dbReference type="ARBA" id="ARBA00022475"/>
    </source>
</evidence>
<dbReference type="EC" id="2.4.99.28" evidence="11"/>
<dbReference type="AlphaFoldDB" id="A0A1V0B3B9"/>
<feature type="domain" description="Glycosyl transferase family 51" evidence="12">
    <location>
        <begin position="55"/>
        <end position="217"/>
    </location>
</feature>
<comment type="similarity">
    <text evidence="11">Belongs to the glycosyltransferase 51 family.</text>
</comment>
<dbReference type="InterPro" id="IPR023346">
    <property type="entry name" value="Lysozyme-like_dom_sf"/>
</dbReference>
<dbReference type="GO" id="GO:0016763">
    <property type="term" value="F:pentosyltransferase activity"/>
    <property type="evidence" value="ECO:0007669"/>
    <property type="project" value="InterPro"/>
</dbReference>
<keyword evidence="1 11" id="KW-1003">Cell membrane</keyword>
<dbReference type="RefSeq" id="WP_080049127.1">
    <property type="nucleotide sequence ID" value="NZ_CP020100.1"/>
</dbReference>
<evidence type="ECO:0000256" key="6">
    <source>
        <dbReference type="ARBA" id="ARBA00022960"/>
    </source>
</evidence>
<keyword evidence="8 11" id="KW-1133">Transmembrane helix</keyword>
<dbReference type="InterPro" id="IPR011812">
    <property type="entry name" value="Pep_trsgly"/>
</dbReference>
<keyword evidence="9 11" id="KW-0472">Membrane</keyword>
<feature type="transmembrane region" description="Helical" evidence="11">
    <location>
        <begin position="12"/>
        <end position="30"/>
    </location>
</feature>
<proteinExistence type="inferred from homology"/>
<evidence type="ECO:0000313" key="13">
    <source>
        <dbReference type="EMBL" id="AQZ94274.1"/>
    </source>
</evidence>
<gene>
    <name evidence="11" type="primary">mtgA</name>
    <name evidence="13" type="ORF">BVH74_05690</name>
</gene>
<dbReference type="NCBIfam" id="TIGR02070">
    <property type="entry name" value="mono_pep_trsgly"/>
    <property type="match status" value="1"/>
</dbReference>
<dbReference type="InterPro" id="IPR036950">
    <property type="entry name" value="PBP_transglycosylase"/>
</dbReference>
<dbReference type="Proteomes" id="UP000243488">
    <property type="component" value="Chromosome"/>
</dbReference>
<reference evidence="13 14" key="1">
    <citation type="submission" date="2017-03" db="EMBL/GenBank/DDBJ databases">
        <title>Complete genome sequence of the novel DNRA strain Pseudomonas sp. S-6-2 isolated from Chinese polluted river sediment. Journal of Biotechnology.</title>
        <authorList>
            <person name="Li J."/>
            <person name="Xiang F."/>
            <person name="Wang L."/>
            <person name="Xi L."/>
            <person name="Liu J."/>
        </authorList>
    </citation>
    <scope>NUCLEOTIDE SEQUENCE [LARGE SCALE GENOMIC DNA]</scope>
    <source>
        <strain evidence="13 14">S-6-2</strain>
    </source>
</reference>
<dbReference type="InterPro" id="IPR001264">
    <property type="entry name" value="Glyco_trans_51"/>
</dbReference>
<dbReference type="STRING" id="1931241.BVH74_05690"/>
<name>A0A1V0B3B9_9GAMM</name>
<organism evidence="13 14">
    <name type="scientific">Halopseudomonas phragmitis</name>
    <dbReference type="NCBI Taxonomy" id="1931241"/>
    <lineage>
        <taxon>Bacteria</taxon>
        <taxon>Pseudomonadati</taxon>
        <taxon>Pseudomonadota</taxon>
        <taxon>Gammaproteobacteria</taxon>
        <taxon>Pseudomonadales</taxon>
        <taxon>Pseudomonadaceae</taxon>
        <taxon>Halopseudomonas</taxon>
    </lineage>
</organism>
<dbReference type="EMBL" id="CP020100">
    <property type="protein sequence ID" value="AQZ94274.1"/>
    <property type="molecule type" value="Genomic_DNA"/>
</dbReference>
<keyword evidence="7 11" id="KW-0573">Peptidoglycan synthesis</keyword>
<evidence type="ECO:0000256" key="11">
    <source>
        <dbReference type="HAMAP-Rule" id="MF_00766"/>
    </source>
</evidence>
<dbReference type="GO" id="GO:0008360">
    <property type="term" value="P:regulation of cell shape"/>
    <property type="evidence" value="ECO:0007669"/>
    <property type="project" value="UniProtKB-KW"/>
</dbReference>
<evidence type="ECO:0000256" key="8">
    <source>
        <dbReference type="ARBA" id="ARBA00022989"/>
    </source>
</evidence>
<evidence type="ECO:0000256" key="4">
    <source>
        <dbReference type="ARBA" id="ARBA00022679"/>
    </source>
</evidence>
<comment type="catalytic activity">
    <reaction evidence="11">
        <text>[GlcNAc-(1-&gt;4)-Mur2Ac(oyl-L-Ala-gamma-D-Glu-L-Lys-D-Ala-D-Ala)](n)-di-trans,octa-cis-undecaprenyl diphosphate + beta-D-GlcNAc-(1-&gt;4)-Mur2Ac(oyl-L-Ala-gamma-D-Glu-L-Lys-D-Ala-D-Ala)-di-trans,octa-cis-undecaprenyl diphosphate = [GlcNAc-(1-&gt;4)-Mur2Ac(oyl-L-Ala-gamma-D-Glu-L-Lys-D-Ala-D-Ala)](n+1)-di-trans,octa-cis-undecaprenyl diphosphate + di-trans,octa-cis-undecaprenyl diphosphate + H(+)</text>
        <dbReference type="Rhea" id="RHEA:23708"/>
        <dbReference type="Rhea" id="RHEA-COMP:9602"/>
        <dbReference type="Rhea" id="RHEA-COMP:9603"/>
        <dbReference type="ChEBI" id="CHEBI:15378"/>
        <dbReference type="ChEBI" id="CHEBI:58405"/>
        <dbReference type="ChEBI" id="CHEBI:60033"/>
        <dbReference type="ChEBI" id="CHEBI:78435"/>
        <dbReference type="EC" id="2.4.99.28"/>
    </reaction>
</comment>
<keyword evidence="3 11" id="KW-0328">Glycosyltransferase</keyword>
<dbReference type="SUPFAM" id="SSF53955">
    <property type="entry name" value="Lysozyme-like"/>
    <property type="match status" value="1"/>
</dbReference>
<keyword evidence="14" id="KW-1185">Reference proteome</keyword>
<sequence length="252" mass="28957">MLKTILRKTAKWLLILLLISLLPVIVLRWAPAPGSMLMFERWLQARGGENALVIQHQWLRYDHIPDSMKMAVIAAEDQHFANHGGFDLAAIRAALEHNRRGGNLRGASTISQQVAKNLFLWSGRSWPRKGLEAWYTFWIELLWPKQRILEMYLNIVEWDDGVFGVEAAARHHFGIGGSYLSQRQSALLAAVLPNPRQWSAANPPAHVQNRANWIQRQTRQLGGRHYLDQVEARRGAPQWLSFTYWRERLSGA</sequence>
<keyword evidence="2 11" id="KW-0997">Cell inner membrane</keyword>
<evidence type="ECO:0000256" key="9">
    <source>
        <dbReference type="ARBA" id="ARBA00023136"/>
    </source>
</evidence>
<evidence type="ECO:0000256" key="2">
    <source>
        <dbReference type="ARBA" id="ARBA00022519"/>
    </source>
</evidence>
<dbReference type="Pfam" id="PF00912">
    <property type="entry name" value="Transgly"/>
    <property type="match status" value="1"/>
</dbReference>
<dbReference type="UniPathway" id="UPA00219"/>
<dbReference type="PANTHER" id="PTHR30400:SF0">
    <property type="entry name" value="BIOSYNTHETIC PEPTIDOGLYCAN TRANSGLYCOSYLASE"/>
    <property type="match status" value="1"/>
</dbReference>
<keyword evidence="4 11" id="KW-0808">Transferase</keyword>
<dbReference type="GO" id="GO:0009274">
    <property type="term" value="C:peptidoglycan-based cell wall"/>
    <property type="evidence" value="ECO:0007669"/>
    <property type="project" value="InterPro"/>
</dbReference>
<evidence type="ECO:0000256" key="10">
    <source>
        <dbReference type="ARBA" id="ARBA00023316"/>
    </source>
</evidence>
<protein>
    <recommendedName>
        <fullName evidence="11">Biosynthetic peptidoglycan transglycosylase</fullName>
        <ecNumber evidence="11">2.4.99.28</ecNumber>
    </recommendedName>
    <alternativeName>
        <fullName evidence="11">Glycan polymerase</fullName>
    </alternativeName>
    <alternativeName>
        <fullName evidence="11">Peptidoglycan glycosyltransferase MtgA</fullName>
        <shortName evidence="11">PGT</shortName>
    </alternativeName>
</protein>
<dbReference type="GO" id="GO:0071555">
    <property type="term" value="P:cell wall organization"/>
    <property type="evidence" value="ECO:0007669"/>
    <property type="project" value="UniProtKB-KW"/>
</dbReference>
<keyword evidence="10 11" id="KW-0961">Cell wall biogenesis/degradation</keyword>
<evidence type="ECO:0000256" key="3">
    <source>
        <dbReference type="ARBA" id="ARBA00022676"/>
    </source>
</evidence>
<evidence type="ECO:0000256" key="5">
    <source>
        <dbReference type="ARBA" id="ARBA00022692"/>
    </source>
</evidence>
<dbReference type="KEGG" id="ppha:BVH74_05690"/>
<evidence type="ECO:0000259" key="12">
    <source>
        <dbReference type="Pfam" id="PF00912"/>
    </source>
</evidence>